<feature type="binding site" evidence="13">
    <location>
        <position position="258"/>
    </location>
    <ligand>
        <name>sn-glycerol 3-phosphate</name>
        <dbReference type="ChEBI" id="CHEBI:57597"/>
    </ligand>
</feature>
<evidence type="ECO:0000256" key="16">
    <source>
        <dbReference type="PIRSR" id="PIRSR000114-3"/>
    </source>
</evidence>
<name>A0A271J247_9BACT</name>
<feature type="binding site" evidence="13">
    <location>
        <position position="247"/>
    </location>
    <ligand>
        <name>sn-glycerol 3-phosphate</name>
        <dbReference type="ChEBI" id="CHEBI:57597"/>
    </ligand>
</feature>
<feature type="binding site" evidence="13">
    <location>
        <position position="35"/>
    </location>
    <ligand>
        <name>NADPH</name>
        <dbReference type="ChEBI" id="CHEBI:57783"/>
    </ligand>
</feature>
<evidence type="ECO:0000256" key="8">
    <source>
        <dbReference type="ARBA" id="ARBA00023264"/>
    </source>
</evidence>
<comment type="catalytic activity">
    <reaction evidence="13">
        <text>sn-glycerol 3-phosphate + NAD(+) = dihydroxyacetone phosphate + NADH + H(+)</text>
        <dbReference type="Rhea" id="RHEA:11092"/>
        <dbReference type="ChEBI" id="CHEBI:15378"/>
        <dbReference type="ChEBI" id="CHEBI:57540"/>
        <dbReference type="ChEBI" id="CHEBI:57597"/>
        <dbReference type="ChEBI" id="CHEBI:57642"/>
        <dbReference type="ChEBI" id="CHEBI:57945"/>
        <dbReference type="EC" id="1.1.1.94"/>
    </reaction>
</comment>
<evidence type="ECO:0000256" key="9">
    <source>
        <dbReference type="ARBA" id="ARBA00052716"/>
    </source>
</evidence>
<feature type="active site" description="Proton acceptor" evidence="13 14">
    <location>
        <position position="194"/>
    </location>
</feature>
<keyword evidence="3 13" id="KW-0521">NADP</keyword>
<feature type="binding site" evidence="16">
    <location>
        <position position="143"/>
    </location>
    <ligand>
        <name>NAD(+)</name>
        <dbReference type="ChEBI" id="CHEBI:57540"/>
    </ligand>
</feature>
<feature type="binding site" evidence="13">
    <location>
        <position position="143"/>
    </location>
    <ligand>
        <name>NADPH</name>
        <dbReference type="ChEBI" id="CHEBI:57783"/>
    </ligand>
</feature>
<dbReference type="FunFam" id="3.40.50.720:FF:000019">
    <property type="entry name" value="Glycerol-3-phosphate dehydrogenase [NAD(P)+]"/>
    <property type="match status" value="1"/>
</dbReference>
<feature type="binding site" evidence="13">
    <location>
        <position position="259"/>
    </location>
    <ligand>
        <name>sn-glycerol 3-phosphate</name>
        <dbReference type="ChEBI" id="CHEBI:57597"/>
    </ligand>
</feature>
<keyword evidence="21" id="KW-1185">Reference proteome</keyword>
<feature type="binding site" evidence="13">
    <location>
        <position position="141"/>
    </location>
    <ligand>
        <name>sn-glycerol 3-phosphate</name>
        <dbReference type="ChEBI" id="CHEBI:57597"/>
    </ligand>
</feature>
<dbReference type="Gene3D" id="1.10.1040.10">
    <property type="entry name" value="N-(1-d-carboxylethyl)-l-norvaline Dehydrogenase, domain 2"/>
    <property type="match status" value="1"/>
</dbReference>
<dbReference type="SUPFAM" id="SSF48179">
    <property type="entry name" value="6-phosphogluconate dehydrogenase C-terminal domain-like"/>
    <property type="match status" value="1"/>
</dbReference>
<keyword evidence="2 13" id="KW-0444">Lipid biosynthesis</keyword>
<evidence type="ECO:0000256" key="10">
    <source>
        <dbReference type="ARBA" id="ARBA00066687"/>
    </source>
</evidence>
<dbReference type="GO" id="GO:0005975">
    <property type="term" value="P:carbohydrate metabolic process"/>
    <property type="evidence" value="ECO:0007669"/>
    <property type="project" value="InterPro"/>
</dbReference>
<dbReference type="SUPFAM" id="SSF51735">
    <property type="entry name" value="NAD(P)-binding Rossmann-fold domains"/>
    <property type="match status" value="1"/>
</dbReference>
<dbReference type="GO" id="GO:0141153">
    <property type="term" value="F:glycerol-3-phosphate dehydrogenase (NADP+) activity"/>
    <property type="evidence" value="ECO:0007669"/>
    <property type="project" value="RHEA"/>
</dbReference>
<comment type="pathway">
    <text evidence="13">Membrane lipid metabolism; glycerophospholipid metabolism.</text>
</comment>
<feature type="binding site" evidence="15">
    <location>
        <position position="108"/>
    </location>
    <ligand>
        <name>substrate</name>
    </ligand>
</feature>
<keyword evidence="13" id="KW-0963">Cytoplasm</keyword>
<evidence type="ECO:0000259" key="19">
    <source>
        <dbReference type="Pfam" id="PF07479"/>
    </source>
</evidence>
<dbReference type="InterPro" id="IPR011128">
    <property type="entry name" value="G3P_DH_NAD-dep_N"/>
</dbReference>
<comment type="similarity">
    <text evidence="1 13 17">Belongs to the NAD-dependent glycerol-3-phosphate dehydrogenase family.</text>
</comment>
<evidence type="ECO:0000256" key="12">
    <source>
        <dbReference type="ARBA" id="ARBA00080511"/>
    </source>
</evidence>
<evidence type="ECO:0000259" key="18">
    <source>
        <dbReference type="Pfam" id="PF01210"/>
    </source>
</evidence>
<evidence type="ECO:0000256" key="17">
    <source>
        <dbReference type="RuleBase" id="RU000437"/>
    </source>
</evidence>
<keyword evidence="4 13" id="KW-0560">Oxidoreductase</keyword>
<dbReference type="PROSITE" id="PS00957">
    <property type="entry name" value="NAD_G3PDH"/>
    <property type="match status" value="1"/>
</dbReference>
<feature type="binding site" evidence="13">
    <location>
        <position position="258"/>
    </location>
    <ligand>
        <name>NADPH</name>
        <dbReference type="ChEBI" id="CHEBI:57783"/>
    </ligand>
</feature>
<evidence type="ECO:0000256" key="7">
    <source>
        <dbReference type="ARBA" id="ARBA00023209"/>
    </source>
</evidence>
<feature type="binding site" evidence="13">
    <location>
        <position position="108"/>
    </location>
    <ligand>
        <name>sn-glycerol 3-phosphate</name>
        <dbReference type="ChEBI" id="CHEBI:57597"/>
    </ligand>
</feature>
<organism evidence="20 21">
    <name type="scientific">Rubrivirga marina</name>
    <dbReference type="NCBI Taxonomy" id="1196024"/>
    <lineage>
        <taxon>Bacteria</taxon>
        <taxon>Pseudomonadati</taxon>
        <taxon>Rhodothermota</taxon>
        <taxon>Rhodothermia</taxon>
        <taxon>Rhodothermales</taxon>
        <taxon>Rubricoccaceae</taxon>
        <taxon>Rubrivirga</taxon>
    </lineage>
</organism>
<dbReference type="InterPro" id="IPR013328">
    <property type="entry name" value="6PGD_dom2"/>
</dbReference>
<feature type="binding site" evidence="13">
    <location>
        <position position="14"/>
    </location>
    <ligand>
        <name>NADPH</name>
        <dbReference type="ChEBI" id="CHEBI:57783"/>
    </ligand>
</feature>
<dbReference type="GO" id="GO:0005829">
    <property type="term" value="C:cytosol"/>
    <property type="evidence" value="ECO:0007669"/>
    <property type="project" value="TreeGrafter"/>
</dbReference>
<feature type="binding site" evidence="13">
    <location>
        <position position="51"/>
    </location>
    <ligand>
        <name>NADPH</name>
        <dbReference type="ChEBI" id="CHEBI:57783"/>
    </ligand>
</feature>
<keyword evidence="5 13" id="KW-0520">NAD</keyword>
<dbReference type="GO" id="GO:0008654">
    <property type="term" value="P:phospholipid biosynthetic process"/>
    <property type="evidence" value="ECO:0007669"/>
    <property type="project" value="UniProtKB-KW"/>
</dbReference>
<dbReference type="GO" id="GO:0046167">
    <property type="term" value="P:glycerol-3-phosphate biosynthetic process"/>
    <property type="evidence" value="ECO:0007669"/>
    <property type="project" value="UniProtKB-UniRule"/>
</dbReference>
<evidence type="ECO:0000256" key="3">
    <source>
        <dbReference type="ARBA" id="ARBA00022857"/>
    </source>
</evidence>
<dbReference type="FunFam" id="1.10.1040.10:FF:000001">
    <property type="entry name" value="Glycerol-3-phosphate dehydrogenase [NAD(P)+]"/>
    <property type="match status" value="1"/>
</dbReference>
<feature type="binding site" evidence="13">
    <location>
        <position position="34"/>
    </location>
    <ligand>
        <name>NADPH</name>
        <dbReference type="ChEBI" id="CHEBI:57783"/>
    </ligand>
</feature>
<keyword evidence="7 13" id="KW-0594">Phospholipid biosynthesis</keyword>
<evidence type="ECO:0000256" key="4">
    <source>
        <dbReference type="ARBA" id="ARBA00023002"/>
    </source>
</evidence>
<dbReference type="GO" id="GO:0141152">
    <property type="term" value="F:glycerol-3-phosphate dehydrogenase (NAD+) activity"/>
    <property type="evidence" value="ECO:0007669"/>
    <property type="project" value="RHEA"/>
</dbReference>
<feature type="binding site" evidence="15">
    <location>
        <begin position="258"/>
        <end position="259"/>
    </location>
    <ligand>
        <name>substrate</name>
    </ligand>
</feature>
<dbReference type="InterPro" id="IPR008927">
    <property type="entry name" value="6-PGluconate_DH-like_C_sf"/>
</dbReference>
<dbReference type="AlphaFoldDB" id="A0A271J247"/>
<comment type="caution">
    <text evidence="20">The sequence shown here is derived from an EMBL/GenBank/DDBJ whole genome shotgun (WGS) entry which is preliminary data.</text>
</comment>
<evidence type="ECO:0000256" key="2">
    <source>
        <dbReference type="ARBA" id="ARBA00022516"/>
    </source>
</evidence>
<feature type="binding site" evidence="13">
    <location>
        <position position="194"/>
    </location>
    <ligand>
        <name>sn-glycerol 3-phosphate</name>
        <dbReference type="ChEBI" id="CHEBI:57597"/>
    </ligand>
</feature>
<dbReference type="OrthoDB" id="9812273at2"/>
<keyword evidence="13" id="KW-0547">Nucleotide-binding</keyword>
<feature type="binding site" evidence="13">
    <location>
        <position position="282"/>
    </location>
    <ligand>
        <name>NADPH</name>
        <dbReference type="ChEBI" id="CHEBI:57783"/>
    </ligand>
</feature>
<comment type="subcellular location">
    <subcellularLocation>
        <location evidence="13">Cytoplasm</location>
    </subcellularLocation>
</comment>
<evidence type="ECO:0000256" key="1">
    <source>
        <dbReference type="ARBA" id="ARBA00011009"/>
    </source>
</evidence>
<dbReference type="EMBL" id="MQWD01000001">
    <property type="protein sequence ID" value="PAP76779.1"/>
    <property type="molecule type" value="Genomic_DNA"/>
</dbReference>
<comment type="catalytic activity">
    <reaction evidence="9">
        <text>sn-glycerol 3-phosphate + NADP(+) = dihydroxyacetone phosphate + NADPH + H(+)</text>
        <dbReference type="Rhea" id="RHEA:11096"/>
        <dbReference type="ChEBI" id="CHEBI:15378"/>
        <dbReference type="ChEBI" id="CHEBI:57597"/>
        <dbReference type="ChEBI" id="CHEBI:57642"/>
        <dbReference type="ChEBI" id="CHEBI:57783"/>
        <dbReference type="ChEBI" id="CHEBI:58349"/>
        <dbReference type="EC" id="1.1.1.94"/>
    </reaction>
    <physiologicalReaction direction="right-to-left" evidence="9">
        <dbReference type="Rhea" id="RHEA:11098"/>
    </physiologicalReaction>
</comment>
<gene>
    <name evidence="13" type="primary">gpsA</name>
    <name evidence="20" type="ORF">BSZ37_10205</name>
</gene>
<evidence type="ECO:0000256" key="5">
    <source>
        <dbReference type="ARBA" id="ARBA00023027"/>
    </source>
</evidence>
<dbReference type="PANTHER" id="PTHR11728">
    <property type="entry name" value="GLYCEROL-3-PHOSPHATE DEHYDROGENASE"/>
    <property type="match status" value="1"/>
</dbReference>
<dbReference type="InterPro" id="IPR006109">
    <property type="entry name" value="G3P_DH_NAD-dep_C"/>
</dbReference>
<evidence type="ECO:0000256" key="14">
    <source>
        <dbReference type="PIRSR" id="PIRSR000114-1"/>
    </source>
</evidence>
<dbReference type="Pfam" id="PF01210">
    <property type="entry name" value="NAD_Gly3P_dh_N"/>
    <property type="match status" value="1"/>
</dbReference>
<dbReference type="NCBIfam" id="NF000942">
    <property type="entry name" value="PRK00094.1-4"/>
    <property type="match status" value="1"/>
</dbReference>
<dbReference type="HAMAP" id="MF_00394">
    <property type="entry name" value="NAD_Glyc3P_dehydrog"/>
    <property type="match status" value="1"/>
</dbReference>
<feature type="binding site" evidence="16">
    <location>
        <position position="258"/>
    </location>
    <ligand>
        <name>NAD(+)</name>
        <dbReference type="ChEBI" id="CHEBI:57540"/>
    </ligand>
</feature>
<dbReference type="GO" id="GO:0046168">
    <property type="term" value="P:glycerol-3-phosphate catabolic process"/>
    <property type="evidence" value="ECO:0007669"/>
    <property type="project" value="InterPro"/>
</dbReference>
<evidence type="ECO:0000256" key="11">
    <source>
        <dbReference type="ARBA" id="ARBA00069372"/>
    </source>
</evidence>
<dbReference type="EC" id="1.1.1.94" evidence="10 13"/>
<keyword evidence="6 13" id="KW-0443">Lipid metabolism</keyword>
<dbReference type="NCBIfam" id="NF000940">
    <property type="entry name" value="PRK00094.1-2"/>
    <property type="match status" value="1"/>
</dbReference>
<feature type="domain" description="Glycerol-3-phosphate dehydrogenase NAD-dependent C-terminal" evidence="19">
    <location>
        <begin position="183"/>
        <end position="323"/>
    </location>
</feature>
<dbReference type="PIRSF" id="PIRSF000114">
    <property type="entry name" value="Glycerol-3-P_dh"/>
    <property type="match status" value="1"/>
</dbReference>
<dbReference type="GO" id="GO:0051287">
    <property type="term" value="F:NAD binding"/>
    <property type="evidence" value="ECO:0007669"/>
    <property type="project" value="InterPro"/>
</dbReference>
<dbReference type="InterPro" id="IPR006168">
    <property type="entry name" value="G3P_DH_NAD-dep"/>
</dbReference>
<dbReference type="Gene3D" id="3.40.50.720">
    <property type="entry name" value="NAD(P)-binding Rossmann-like Domain"/>
    <property type="match status" value="1"/>
</dbReference>
<evidence type="ECO:0000256" key="15">
    <source>
        <dbReference type="PIRSR" id="PIRSR000114-2"/>
    </source>
</evidence>
<feature type="binding site" evidence="13">
    <location>
        <position position="108"/>
    </location>
    <ligand>
        <name>NADPH</name>
        <dbReference type="ChEBI" id="CHEBI:57783"/>
    </ligand>
</feature>
<proteinExistence type="inferred from homology"/>
<feature type="binding site" evidence="13">
    <location>
        <position position="284"/>
    </location>
    <ligand>
        <name>NADPH</name>
        <dbReference type="ChEBI" id="CHEBI:57783"/>
    </ligand>
</feature>
<evidence type="ECO:0000256" key="13">
    <source>
        <dbReference type="HAMAP-Rule" id="MF_00394"/>
    </source>
</evidence>
<dbReference type="Pfam" id="PF07479">
    <property type="entry name" value="NAD_Gly3P_dh_C"/>
    <property type="match status" value="1"/>
</dbReference>
<dbReference type="PRINTS" id="PR00077">
    <property type="entry name" value="GPDHDRGNASE"/>
</dbReference>
<feature type="binding site" evidence="13">
    <location>
        <position position="139"/>
    </location>
    <ligand>
        <name>sn-glycerol 3-phosphate</name>
        <dbReference type="ChEBI" id="CHEBI:57597"/>
    </ligand>
</feature>
<dbReference type="Proteomes" id="UP000216339">
    <property type="component" value="Unassembled WGS sequence"/>
</dbReference>
<comment type="function">
    <text evidence="13">Catalyzes the reduction of the glycolytic intermediate dihydroxyacetone phosphate (DHAP) to sn-glycerol 3-phosphate (G3P), the key precursor for phospholipid synthesis.</text>
</comment>
<evidence type="ECO:0000256" key="6">
    <source>
        <dbReference type="ARBA" id="ARBA00023098"/>
    </source>
</evidence>
<dbReference type="PANTHER" id="PTHR11728:SF1">
    <property type="entry name" value="GLYCEROL-3-PHOSPHATE DEHYDROGENASE [NAD(+)] 2, CHLOROPLASTIC"/>
    <property type="match status" value="1"/>
</dbReference>
<feature type="binding site" evidence="16">
    <location>
        <begin position="10"/>
        <end position="15"/>
    </location>
    <ligand>
        <name>NAD(+)</name>
        <dbReference type="ChEBI" id="CHEBI:57540"/>
    </ligand>
</feature>
<dbReference type="InterPro" id="IPR036291">
    <property type="entry name" value="NAD(P)-bd_dom_sf"/>
</dbReference>
<feature type="binding site" evidence="13">
    <location>
        <position position="13"/>
    </location>
    <ligand>
        <name>NADPH</name>
        <dbReference type="ChEBI" id="CHEBI:57783"/>
    </ligand>
</feature>
<reference evidence="20 21" key="1">
    <citation type="submission" date="2016-11" db="EMBL/GenBank/DDBJ databases">
        <title>Study of marine rhodopsin-containing bacteria.</title>
        <authorList>
            <person name="Yoshizawa S."/>
            <person name="Kumagai Y."/>
            <person name="Kogure K."/>
        </authorList>
    </citation>
    <scope>NUCLEOTIDE SEQUENCE [LARGE SCALE GENOMIC DNA]</scope>
    <source>
        <strain evidence="20 21">SAORIC-28</strain>
    </source>
</reference>
<evidence type="ECO:0000313" key="20">
    <source>
        <dbReference type="EMBL" id="PAP76779.1"/>
    </source>
</evidence>
<sequence length="348" mass="36088">MTPTRIAVLGAGSWGTALAVSLARGGHAVTLWARREDAAAAIRDTRRNAPYLPEAEVPASVAVTSDLGAAVNGADVWLVAVPSQSVRDVMAPLADCVADRLVVVSVAKGIETDTLLTTSGVLREVLPTADPDRVGVLYGPSHAEEVALEKPTSVVAAFSDGRIASLVQQVFMRPALRVYTNTDLVGVEVGGSVKNVMAVAAGMADGLGLGDNAKAALVTRGLAEITRLGLALGADAHTFAGLAGLGDLVVTCFSRHSRNRAFGERVGRGETRAEALGHSTMVVEGVRTTESVRQLADRTGVEMPITEAVHAILFDGLDPAAAVGQLMERDPKLEAAHFDTPAFDGTEA</sequence>
<protein>
    <recommendedName>
        <fullName evidence="11 13">Glycerol-3-phosphate dehydrogenase [NAD(P)+]</fullName>
        <ecNumber evidence="10 13">1.1.1.94</ecNumber>
    </recommendedName>
    <alternativeName>
        <fullName evidence="13">NAD(P)(+)-dependent glycerol-3-phosphate dehydrogenase</fullName>
    </alternativeName>
    <alternativeName>
        <fullName evidence="12 13">NAD(P)H-dependent dihydroxyacetone-phosphate reductase</fullName>
    </alternativeName>
</protein>
<feature type="binding site" evidence="13">
    <location>
        <position position="257"/>
    </location>
    <ligand>
        <name>sn-glycerol 3-phosphate</name>
        <dbReference type="ChEBI" id="CHEBI:57597"/>
    </ligand>
</feature>
<feature type="domain" description="Glycerol-3-phosphate dehydrogenase NAD-dependent N-terminal" evidence="18">
    <location>
        <begin position="6"/>
        <end position="161"/>
    </location>
</feature>
<accession>A0A271J247</accession>
<dbReference type="UniPathway" id="UPA00940"/>
<evidence type="ECO:0000313" key="21">
    <source>
        <dbReference type="Proteomes" id="UP000216339"/>
    </source>
</evidence>
<dbReference type="RefSeq" id="WP_095510445.1">
    <property type="nucleotide sequence ID" value="NZ_MQWD01000001.1"/>
</dbReference>
<keyword evidence="8 13" id="KW-1208">Phospholipid metabolism</keyword>
<dbReference type="GO" id="GO:0006650">
    <property type="term" value="P:glycerophospholipid metabolic process"/>
    <property type="evidence" value="ECO:0007669"/>
    <property type="project" value="UniProtKB-UniRule"/>
</dbReference>